<sequence>MNYAKKVLTTLALAAVAVVGVGTGPALADNHISSPSPSQPLGG</sequence>
<evidence type="ECO:0008006" key="3">
    <source>
        <dbReference type="Google" id="ProtNLM"/>
    </source>
</evidence>
<keyword evidence="2" id="KW-1185">Reference proteome</keyword>
<evidence type="ECO:0000313" key="1">
    <source>
        <dbReference type="EMBL" id="GAA2385890.1"/>
    </source>
</evidence>
<comment type="caution">
    <text evidence="1">The sequence shown here is derived from an EMBL/GenBank/DDBJ whole genome shotgun (WGS) entry which is preliminary data.</text>
</comment>
<proteinExistence type="predicted"/>
<dbReference type="Proteomes" id="UP001500058">
    <property type="component" value="Unassembled WGS sequence"/>
</dbReference>
<gene>
    <name evidence="1" type="ORF">GCM10010420_05620</name>
</gene>
<dbReference type="RefSeq" id="WP_344629191.1">
    <property type="nucleotide sequence ID" value="NZ_BAAATJ010000002.1"/>
</dbReference>
<accession>A0ABN3HQU1</accession>
<organism evidence="1 2">
    <name type="scientific">Streptomyces glaucosporus</name>
    <dbReference type="NCBI Taxonomy" id="284044"/>
    <lineage>
        <taxon>Bacteria</taxon>
        <taxon>Bacillati</taxon>
        <taxon>Actinomycetota</taxon>
        <taxon>Actinomycetes</taxon>
        <taxon>Kitasatosporales</taxon>
        <taxon>Streptomycetaceae</taxon>
        <taxon>Streptomyces</taxon>
    </lineage>
</organism>
<name>A0ABN3HQU1_9ACTN</name>
<dbReference type="EMBL" id="BAAATJ010000002">
    <property type="protein sequence ID" value="GAA2385890.1"/>
    <property type="molecule type" value="Genomic_DNA"/>
</dbReference>
<protein>
    <recommendedName>
        <fullName evidence="3">Secreted protein</fullName>
    </recommendedName>
</protein>
<evidence type="ECO:0000313" key="2">
    <source>
        <dbReference type="Proteomes" id="UP001500058"/>
    </source>
</evidence>
<reference evidence="1 2" key="1">
    <citation type="journal article" date="2019" name="Int. J. Syst. Evol. Microbiol.">
        <title>The Global Catalogue of Microorganisms (GCM) 10K type strain sequencing project: providing services to taxonomists for standard genome sequencing and annotation.</title>
        <authorList>
            <consortium name="The Broad Institute Genomics Platform"/>
            <consortium name="The Broad Institute Genome Sequencing Center for Infectious Disease"/>
            <person name="Wu L."/>
            <person name="Ma J."/>
        </authorList>
    </citation>
    <scope>NUCLEOTIDE SEQUENCE [LARGE SCALE GENOMIC DNA]</scope>
    <source>
        <strain evidence="1 2">JCM 6921</strain>
    </source>
</reference>